<sequence>MDWTDEDPELDVILESVSLYWFTETIARSFYLYRTAPGQPSFVDDPAYYIQQPFGYSSFAKEITPMPQSWVSTTGSLVFYREHEKGGHFAAVDTGGKDPGT</sequence>
<evidence type="ECO:0000256" key="2">
    <source>
        <dbReference type="ARBA" id="ARBA00022801"/>
    </source>
</evidence>
<evidence type="ECO:0000313" key="3">
    <source>
        <dbReference type="EMBL" id="KAJ7029997.1"/>
    </source>
</evidence>
<evidence type="ECO:0000313" key="4">
    <source>
        <dbReference type="Proteomes" id="UP001218188"/>
    </source>
</evidence>
<comment type="caution">
    <text evidence="3">The sequence shown here is derived from an EMBL/GenBank/DDBJ whole genome shotgun (WGS) entry which is preliminary data.</text>
</comment>
<proteinExistence type="inferred from homology"/>
<name>A0AAD6SQJ7_9AGAR</name>
<comment type="similarity">
    <text evidence="1">Belongs to the peptidase S33 family.</text>
</comment>
<dbReference type="PANTHER" id="PTHR21661:SF39">
    <property type="entry name" value="HYDROLASE, PUTATIVE (AFU_ORTHOLOGUE AFUA_3G08960)-RELATED"/>
    <property type="match status" value="1"/>
</dbReference>
<reference evidence="3" key="1">
    <citation type="submission" date="2023-03" db="EMBL/GenBank/DDBJ databases">
        <title>Massive genome expansion in bonnet fungi (Mycena s.s.) driven by repeated elements and novel gene families across ecological guilds.</title>
        <authorList>
            <consortium name="Lawrence Berkeley National Laboratory"/>
            <person name="Harder C.B."/>
            <person name="Miyauchi S."/>
            <person name="Viragh M."/>
            <person name="Kuo A."/>
            <person name="Thoen E."/>
            <person name="Andreopoulos B."/>
            <person name="Lu D."/>
            <person name="Skrede I."/>
            <person name="Drula E."/>
            <person name="Henrissat B."/>
            <person name="Morin E."/>
            <person name="Kohler A."/>
            <person name="Barry K."/>
            <person name="LaButti K."/>
            <person name="Morin E."/>
            <person name="Salamov A."/>
            <person name="Lipzen A."/>
            <person name="Mereny Z."/>
            <person name="Hegedus B."/>
            <person name="Baldrian P."/>
            <person name="Stursova M."/>
            <person name="Weitz H."/>
            <person name="Taylor A."/>
            <person name="Grigoriev I.V."/>
            <person name="Nagy L.G."/>
            <person name="Martin F."/>
            <person name="Kauserud H."/>
        </authorList>
    </citation>
    <scope>NUCLEOTIDE SEQUENCE</scope>
    <source>
        <strain evidence="3">CBHHK200</strain>
    </source>
</reference>
<evidence type="ECO:0000256" key="1">
    <source>
        <dbReference type="ARBA" id="ARBA00010088"/>
    </source>
</evidence>
<protein>
    <recommendedName>
        <fullName evidence="5">Epoxide hydrolase</fullName>
    </recommendedName>
</protein>
<keyword evidence="2" id="KW-0378">Hydrolase</keyword>
<evidence type="ECO:0008006" key="5">
    <source>
        <dbReference type="Google" id="ProtNLM"/>
    </source>
</evidence>
<dbReference type="InterPro" id="IPR029058">
    <property type="entry name" value="AB_hydrolase_fold"/>
</dbReference>
<dbReference type="Proteomes" id="UP001218188">
    <property type="component" value="Unassembled WGS sequence"/>
</dbReference>
<gene>
    <name evidence="3" type="ORF">C8F04DRAFT_1114984</name>
</gene>
<dbReference type="PANTHER" id="PTHR21661">
    <property type="entry name" value="EPOXIDE HYDROLASE 1-RELATED"/>
    <property type="match status" value="1"/>
</dbReference>
<organism evidence="3 4">
    <name type="scientific">Mycena alexandri</name>
    <dbReference type="NCBI Taxonomy" id="1745969"/>
    <lineage>
        <taxon>Eukaryota</taxon>
        <taxon>Fungi</taxon>
        <taxon>Dikarya</taxon>
        <taxon>Basidiomycota</taxon>
        <taxon>Agaricomycotina</taxon>
        <taxon>Agaricomycetes</taxon>
        <taxon>Agaricomycetidae</taxon>
        <taxon>Agaricales</taxon>
        <taxon>Marasmiineae</taxon>
        <taxon>Mycenaceae</taxon>
        <taxon>Mycena</taxon>
    </lineage>
</organism>
<dbReference type="AlphaFoldDB" id="A0AAD6SQJ7"/>
<accession>A0AAD6SQJ7</accession>
<dbReference type="GO" id="GO:0004301">
    <property type="term" value="F:epoxide hydrolase activity"/>
    <property type="evidence" value="ECO:0007669"/>
    <property type="project" value="TreeGrafter"/>
</dbReference>
<dbReference type="GO" id="GO:0097176">
    <property type="term" value="P:epoxide metabolic process"/>
    <property type="evidence" value="ECO:0007669"/>
    <property type="project" value="TreeGrafter"/>
</dbReference>
<keyword evidence="4" id="KW-1185">Reference proteome</keyword>
<dbReference type="EMBL" id="JARJCM010000095">
    <property type="protein sequence ID" value="KAJ7029997.1"/>
    <property type="molecule type" value="Genomic_DNA"/>
</dbReference>
<dbReference type="SUPFAM" id="SSF53474">
    <property type="entry name" value="alpha/beta-Hydrolases"/>
    <property type="match status" value="1"/>
</dbReference>
<dbReference type="Gene3D" id="3.40.50.1820">
    <property type="entry name" value="alpha/beta hydrolase"/>
    <property type="match status" value="1"/>
</dbReference>